<protein>
    <submittedName>
        <fullName evidence="2">Uncharacterized protein</fullName>
    </submittedName>
</protein>
<proteinExistence type="predicted"/>
<evidence type="ECO:0000256" key="1">
    <source>
        <dbReference type="SAM" id="Phobius"/>
    </source>
</evidence>
<feature type="transmembrane region" description="Helical" evidence="1">
    <location>
        <begin position="166"/>
        <end position="188"/>
    </location>
</feature>
<dbReference type="RefSeq" id="WP_239672269.1">
    <property type="nucleotide sequence ID" value="NZ_CP049742.1"/>
</dbReference>
<feature type="transmembrane region" description="Helical" evidence="1">
    <location>
        <begin position="94"/>
        <end position="112"/>
    </location>
</feature>
<evidence type="ECO:0000313" key="2">
    <source>
        <dbReference type="EMBL" id="QPC47598.1"/>
    </source>
</evidence>
<dbReference type="AlphaFoldDB" id="A0A7S8CCS9"/>
<keyword evidence="1" id="KW-1133">Transmembrane helix</keyword>
<reference evidence="2 3" key="1">
    <citation type="submission" date="2019-07" db="EMBL/GenBank/DDBJ databases">
        <title>Genome sequence of 2 isolates from Red Sea Mangroves.</title>
        <authorList>
            <person name="Sefrji F."/>
            <person name="Michoud G."/>
            <person name="Merlino G."/>
            <person name="Daffonchio D."/>
        </authorList>
    </citation>
    <scope>NUCLEOTIDE SEQUENCE [LARGE SCALE GENOMIC DNA]</scope>
    <source>
        <strain evidence="2 3">R1DC41</strain>
    </source>
</reference>
<dbReference type="EMBL" id="CP049742">
    <property type="protein sequence ID" value="QPC47598.1"/>
    <property type="molecule type" value="Genomic_DNA"/>
</dbReference>
<gene>
    <name evidence="2" type="ORF">G8O30_11860</name>
</gene>
<feature type="transmembrane region" description="Helical" evidence="1">
    <location>
        <begin position="36"/>
        <end position="56"/>
    </location>
</feature>
<dbReference type="Proteomes" id="UP000593626">
    <property type="component" value="Chromosome"/>
</dbReference>
<name>A0A7S8CCS9_9BACI</name>
<feature type="transmembrane region" description="Helical" evidence="1">
    <location>
        <begin position="12"/>
        <end position="30"/>
    </location>
</feature>
<keyword evidence="3" id="KW-1185">Reference proteome</keyword>
<feature type="transmembrane region" description="Helical" evidence="1">
    <location>
        <begin position="68"/>
        <end position="88"/>
    </location>
</feature>
<dbReference type="KEGG" id="mcui:G8O30_11860"/>
<accession>A0A7S8CCS9</accession>
<keyword evidence="1" id="KW-0472">Membrane</keyword>
<keyword evidence="1" id="KW-0812">Transmembrane</keyword>
<feature type="transmembrane region" description="Helical" evidence="1">
    <location>
        <begin position="128"/>
        <end position="146"/>
    </location>
</feature>
<organism evidence="2 3">
    <name type="scientific">Mangrovibacillus cuniculi</name>
    <dbReference type="NCBI Taxonomy" id="2593652"/>
    <lineage>
        <taxon>Bacteria</taxon>
        <taxon>Bacillati</taxon>
        <taxon>Bacillota</taxon>
        <taxon>Bacilli</taxon>
        <taxon>Bacillales</taxon>
        <taxon>Bacillaceae</taxon>
        <taxon>Mangrovibacillus</taxon>
    </lineage>
</organism>
<sequence>MIENKTSFWDSYGGVILLSGFLIGSFSSLFPDWSFSVFLGNILAMAVVLVISFYWYKQNLSQIKHKSRFAYLLFSLIGGQLCVPLIRVMDSTPATIGLTIFTLLIWVFLYLFREIPYKVFKFPLKTKWTFILILLFIVTYTAATGVDRGYSNGWAFKRLSYSEELIYGGLVFYGFGILTLFTATGALGGKNREE</sequence>
<evidence type="ECO:0000313" key="3">
    <source>
        <dbReference type="Proteomes" id="UP000593626"/>
    </source>
</evidence>